<feature type="non-terminal residue" evidence="2">
    <location>
        <position position="1"/>
    </location>
</feature>
<comment type="caution">
    <text evidence="2">The sequence shown here is derived from an EMBL/GenBank/DDBJ whole genome shotgun (WGS) entry which is preliminary data.</text>
</comment>
<reference evidence="2 3" key="1">
    <citation type="submission" date="2018-11" db="EMBL/GenBank/DDBJ databases">
        <title>Genomic profiling of Staphylococcus species from a Poultry farm system in KwaZulu-Natal, South Africa.</title>
        <authorList>
            <person name="Amoako D.G."/>
            <person name="Somboro A.M."/>
            <person name="Abia A.L.K."/>
            <person name="Bester L.A."/>
            <person name="Essack S.Y."/>
        </authorList>
    </citation>
    <scope>NUCLEOTIDE SEQUENCE [LARGE SCALE GENOMIC DNA]</scope>
    <source>
        <strain evidence="2 3">SA11</strain>
    </source>
</reference>
<feature type="transmembrane region" description="Helical" evidence="1">
    <location>
        <begin position="20"/>
        <end position="40"/>
    </location>
</feature>
<organism evidence="2 3">
    <name type="scientific">Staphylococcus condimenti</name>
    <dbReference type="NCBI Taxonomy" id="70255"/>
    <lineage>
        <taxon>Bacteria</taxon>
        <taxon>Bacillati</taxon>
        <taxon>Bacillota</taxon>
        <taxon>Bacilli</taxon>
        <taxon>Bacillales</taxon>
        <taxon>Staphylococcaceae</taxon>
        <taxon>Staphylococcus</taxon>
    </lineage>
</organism>
<accession>A0A4Q7CKY7</accession>
<evidence type="ECO:0000313" key="3">
    <source>
        <dbReference type="Proteomes" id="UP000293854"/>
    </source>
</evidence>
<keyword evidence="1" id="KW-0812">Transmembrane</keyword>
<proteinExistence type="predicted"/>
<dbReference type="Proteomes" id="UP000293854">
    <property type="component" value="Unassembled WGS sequence"/>
</dbReference>
<evidence type="ECO:0000256" key="1">
    <source>
        <dbReference type="SAM" id="Phobius"/>
    </source>
</evidence>
<protein>
    <submittedName>
        <fullName evidence="2">Rod shape-determining protein MreD</fullName>
    </submittedName>
</protein>
<keyword evidence="1" id="KW-1133">Transmembrane helix</keyword>
<keyword evidence="1" id="KW-0472">Membrane</keyword>
<sequence>YTVIIYGLLGIIHFNFFDFILLRIIPTAVINLLLLLILFVPARKLIKKLDSSIDRQA</sequence>
<dbReference type="AlphaFoldDB" id="A0A4Q7CKY7"/>
<dbReference type="EMBL" id="RQTE01000177">
    <property type="protein sequence ID" value="RZI01289.1"/>
    <property type="molecule type" value="Genomic_DNA"/>
</dbReference>
<evidence type="ECO:0000313" key="2">
    <source>
        <dbReference type="EMBL" id="RZI01289.1"/>
    </source>
</evidence>
<gene>
    <name evidence="2" type="ORF">EIG99_09275</name>
</gene>
<name>A0A4Q7CKY7_9STAP</name>